<reference evidence="1" key="1">
    <citation type="submission" date="2016-01" db="EMBL/GenBank/DDBJ databases">
        <authorList>
            <person name="Peeters C."/>
        </authorList>
    </citation>
    <scope>NUCLEOTIDE SEQUENCE</scope>
    <source>
        <strain evidence="1">LMG 29322</strain>
    </source>
</reference>
<sequence>MKSKIQKSGARARSATKKLRIGITIGLHNEAETLWNNGIKQNAVFLAEALRNCPNVESTVLVNTTHIPITDKLPWDLKRWPTVTFADAKDNIDVLIELGGQIDPAATEYLKQRGARLVSYCCGFEYVHAMESILFNKPSFGENLFVNQRYDDIWMIPQVDNISKPYFEVLRRQTAQVVPFIWSPVFLNARTANLPNNGEYQPRNGPRRLSVMEPNINVVKFCLYPTMISELAYRERPDAIELMQVTNAQHLAINCKEFIALMNQLDIVRQHKAVFLGRFDTPTFLAEKTDIVVSHQWENPLNYFYLEVCWQGYPLVHNATFCTDLGYYYRDNNVAEGAKRVIEAIETHDAQLAQYRDAQRAAISRFLPDNAELVRGYAGLLDTLIEKPIR</sequence>
<gene>
    <name evidence="1" type="ORF">AWB79_07340</name>
</gene>
<dbReference type="AlphaFoldDB" id="A0A158DQJ5"/>
<evidence type="ECO:0000313" key="1">
    <source>
        <dbReference type="EMBL" id="SAK96456.1"/>
    </source>
</evidence>
<evidence type="ECO:0008006" key="3">
    <source>
        <dbReference type="Google" id="ProtNLM"/>
    </source>
</evidence>
<dbReference type="STRING" id="1777140.AWB79_07340"/>
<accession>A0A158DQJ5</accession>
<organism evidence="1 2">
    <name type="scientific">Caballeronia hypogeia</name>
    <dbReference type="NCBI Taxonomy" id="1777140"/>
    <lineage>
        <taxon>Bacteria</taxon>
        <taxon>Pseudomonadati</taxon>
        <taxon>Pseudomonadota</taxon>
        <taxon>Betaproteobacteria</taxon>
        <taxon>Burkholderiales</taxon>
        <taxon>Burkholderiaceae</taxon>
        <taxon>Caballeronia</taxon>
    </lineage>
</organism>
<dbReference type="InterPro" id="IPR021234">
    <property type="entry name" value="DUF2827"/>
</dbReference>
<dbReference type="Proteomes" id="UP000054851">
    <property type="component" value="Unassembled WGS sequence"/>
</dbReference>
<comment type="caution">
    <text evidence="1">The sequence shown here is derived from an EMBL/GenBank/DDBJ whole genome shotgun (WGS) entry which is preliminary data.</text>
</comment>
<dbReference type="EMBL" id="FCOA02000052">
    <property type="protein sequence ID" value="SAK96456.1"/>
    <property type="molecule type" value="Genomic_DNA"/>
</dbReference>
<dbReference type="RefSeq" id="WP_061172337.1">
    <property type="nucleotide sequence ID" value="NZ_FCOA02000052.1"/>
</dbReference>
<evidence type="ECO:0000313" key="2">
    <source>
        <dbReference type="Proteomes" id="UP000054851"/>
    </source>
</evidence>
<name>A0A158DQJ5_9BURK</name>
<protein>
    <recommendedName>
        <fullName evidence="3">DUF2827 domain-containing protein</fullName>
    </recommendedName>
</protein>
<dbReference type="Pfam" id="PF10933">
    <property type="entry name" value="DUF2827"/>
    <property type="match status" value="1"/>
</dbReference>
<keyword evidence="2" id="KW-1185">Reference proteome</keyword>
<dbReference type="OrthoDB" id="1627328at2"/>
<proteinExistence type="predicted"/>